<evidence type="ECO:0000259" key="3">
    <source>
        <dbReference type="Pfam" id="PF01551"/>
    </source>
</evidence>
<evidence type="ECO:0000256" key="2">
    <source>
        <dbReference type="SAM" id="SignalP"/>
    </source>
</evidence>
<protein>
    <submittedName>
        <fullName evidence="4">Peptidase M23</fullName>
    </submittedName>
    <submittedName>
        <fullName evidence="5">Putative peptidase</fullName>
    </submittedName>
</protein>
<dbReference type="OrthoDB" id="5489603at2"/>
<name>A0A0T5P6N7_9RHOB</name>
<dbReference type="EMBL" id="LAXI01000012">
    <property type="protein sequence ID" value="KRS16591.1"/>
    <property type="molecule type" value="Genomic_DNA"/>
</dbReference>
<feature type="domain" description="M23ase beta-sheet core" evidence="3">
    <location>
        <begin position="65"/>
        <end position="182"/>
    </location>
</feature>
<dbReference type="InterPro" id="IPR011055">
    <property type="entry name" value="Dup_hybrid_motif"/>
</dbReference>
<reference evidence="5 7" key="2">
    <citation type="submission" date="2018-08" db="EMBL/GenBank/DDBJ databases">
        <title>Genetic Globetrotter - A new plasmid hitch-hiking vast phylogenetic and geographic distances.</title>
        <authorList>
            <person name="Vollmers J."/>
            <person name="Petersen J."/>
        </authorList>
    </citation>
    <scope>NUCLEOTIDE SEQUENCE [LARGE SCALE GENOMIC DNA]</scope>
    <source>
        <strain evidence="5 7">DSM 26383</strain>
    </source>
</reference>
<dbReference type="PANTHER" id="PTHR21666">
    <property type="entry name" value="PEPTIDASE-RELATED"/>
    <property type="match status" value="1"/>
</dbReference>
<evidence type="ECO:0000313" key="7">
    <source>
        <dbReference type="Proteomes" id="UP000325785"/>
    </source>
</evidence>
<dbReference type="PANTHER" id="PTHR21666:SF289">
    <property type="entry name" value="L-ALA--D-GLU ENDOPEPTIDASE"/>
    <property type="match status" value="1"/>
</dbReference>
<feature type="signal peptide" evidence="2">
    <location>
        <begin position="1"/>
        <end position="21"/>
    </location>
</feature>
<dbReference type="PATRIC" id="fig|540747.5.peg.1122"/>
<sequence length="324" mass="34155">MSPSHVAALLGAALWAAPSFAGPPQLSLPIDCTLGQTCVIEDYPDNDPGPGQRDYTCGLKTRDGHRGTDILLPSFDDMQRGVSVLAAAPGRVAAKRDGMADVPVTNATRETIRGRECGNAVRIDHGDGWQTLYCHMKKGSLRVRKGQAVSAGDPLGLVGLSGLTNVPHVHLTVLKDGNVVDPFLPDATAKCGTAPGKGLWASAPAYTPTGLFTAAFSNGVPEFEDVQSGAARVTQTTPDQPLVLYGHAFHAEPGDTLTLTASGPEGEIFTETIPLDDPQKQLFRAFGRRSPDGGWPPGAYRGYVTLKRGDTLIAVRHADITVSP</sequence>
<dbReference type="EMBL" id="CP031598">
    <property type="protein sequence ID" value="QEW28380.1"/>
    <property type="molecule type" value="Genomic_DNA"/>
</dbReference>
<dbReference type="CDD" id="cd12797">
    <property type="entry name" value="M23_peptidase"/>
    <property type="match status" value="1"/>
</dbReference>
<dbReference type="Gene3D" id="2.70.70.10">
    <property type="entry name" value="Glucose Permease (Domain IIA)"/>
    <property type="match status" value="1"/>
</dbReference>
<dbReference type="Proteomes" id="UP000325785">
    <property type="component" value="Chromosome"/>
</dbReference>
<dbReference type="SUPFAM" id="SSF51261">
    <property type="entry name" value="Duplicated hybrid motif"/>
    <property type="match status" value="1"/>
</dbReference>
<dbReference type="Pfam" id="PF01551">
    <property type="entry name" value="Peptidase_M23"/>
    <property type="match status" value="1"/>
</dbReference>
<accession>A0A0T5P6N7</accession>
<organism evidence="4 6">
    <name type="scientific">Roseovarius indicus</name>
    <dbReference type="NCBI Taxonomy" id="540747"/>
    <lineage>
        <taxon>Bacteria</taxon>
        <taxon>Pseudomonadati</taxon>
        <taxon>Pseudomonadota</taxon>
        <taxon>Alphaproteobacteria</taxon>
        <taxon>Rhodobacterales</taxon>
        <taxon>Roseobacteraceae</taxon>
        <taxon>Roseovarius</taxon>
    </lineage>
</organism>
<dbReference type="InterPro" id="IPR050570">
    <property type="entry name" value="Cell_wall_metabolism_enzyme"/>
</dbReference>
<keyword evidence="1 2" id="KW-0732">Signal</keyword>
<dbReference type="RefSeq" id="WP_057817678.1">
    <property type="nucleotide sequence ID" value="NZ_CP031598.1"/>
</dbReference>
<evidence type="ECO:0000313" key="5">
    <source>
        <dbReference type="EMBL" id="QEW28380.1"/>
    </source>
</evidence>
<keyword evidence="6" id="KW-1185">Reference proteome</keyword>
<reference evidence="4 6" key="1">
    <citation type="submission" date="2015-04" db="EMBL/GenBank/DDBJ databases">
        <title>The draft genome sequence of Roseovarius indicus B108T.</title>
        <authorList>
            <person name="Li G."/>
            <person name="Lai Q."/>
            <person name="Shao Z."/>
            <person name="Yan P."/>
        </authorList>
    </citation>
    <scope>NUCLEOTIDE SEQUENCE [LARGE SCALE GENOMIC DNA]</scope>
    <source>
        <strain evidence="4 6">B108</strain>
    </source>
</reference>
<proteinExistence type="predicted"/>
<dbReference type="AlphaFoldDB" id="A0A0T5P6N7"/>
<dbReference type="InterPro" id="IPR016047">
    <property type="entry name" value="M23ase_b-sheet_dom"/>
</dbReference>
<gene>
    <name evidence="5" type="ORF">RIdsm_04210</name>
    <name evidence="4" type="ORF">XM52_16945</name>
</gene>
<evidence type="ECO:0000313" key="6">
    <source>
        <dbReference type="Proteomes" id="UP000051401"/>
    </source>
</evidence>
<dbReference type="STRING" id="540747.SAMN04488031_105176"/>
<dbReference type="KEGG" id="rid:RIdsm_04210"/>
<dbReference type="Proteomes" id="UP000051401">
    <property type="component" value="Unassembled WGS sequence"/>
</dbReference>
<evidence type="ECO:0000313" key="4">
    <source>
        <dbReference type="EMBL" id="KRS16591.1"/>
    </source>
</evidence>
<dbReference type="GO" id="GO:0004222">
    <property type="term" value="F:metalloendopeptidase activity"/>
    <property type="evidence" value="ECO:0007669"/>
    <property type="project" value="TreeGrafter"/>
</dbReference>
<evidence type="ECO:0000256" key="1">
    <source>
        <dbReference type="ARBA" id="ARBA00022729"/>
    </source>
</evidence>
<feature type="chain" id="PRO_5010437394" evidence="2">
    <location>
        <begin position="22"/>
        <end position="324"/>
    </location>
</feature>